<sequence length="100" mass="10553">VTRFLTLASTGRIRLAVAVDGAGRALMESGTTDEWRGDWEQAILDDGEKLYGTLTGLTAGRHVISLTAPDPYVTVSKLVLYFGGGKRSDPATSAPSLSTP</sequence>
<reference evidence="2" key="1">
    <citation type="journal article" date="2013" name="Environ. Microbiol.">
        <title>Seasonally variable intestinal metagenomes of the red palm weevil (Rhynchophorus ferrugineus).</title>
        <authorList>
            <person name="Jia S."/>
            <person name="Zhang X."/>
            <person name="Zhang G."/>
            <person name="Yin A."/>
            <person name="Zhang S."/>
            <person name="Li F."/>
            <person name="Wang L."/>
            <person name="Zhao D."/>
            <person name="Yun Q."/>
            <person name="Tala"/>
            <person name="Wang J."/>
            <person name="Sun G."/>
            <person name="Baabdullah M."/>
            <person name="Yu X."/>
            <person name="Hu S."/>
            <person name="Al-Mssallem I.S."/>
            <person name="Yu J."/>
        </authorList>
    </citation>
    <scope>NUCLEOTIDE SEQUENCE</scope>
</reference>
<name>A0A060C6F4_9BACL</name>
<dbReference type="Gene3D" id="2.60.120.1620">
    <property type="match status" value="1"/>
</dbReference>
<feature type="non-terminal residue" evidence="2">
    <location>
        <position position="1"/>
    </location>
</feature>
<protein>
    <submittedName>
        <fullName evidence="2">CAZy families GH115 protein</fullName>
    </submittedName>
</protein>
<dbReference type="Pfam" id="PF17829">
    <property type="entry name" value="GH115_C"/>
    <property type="match status" value="1"/>
</dbReference>
<organism evidence="2">
    <name type="scientific">uncultured Paenibacillus sp</name>
    <dbReference type="NCBI Taxonomy" id="227322"/>
    <lineage>
        <taxon>Bacteria</taxon>
        <taxon>Bacillati</taxon>
        <taxon>Bacillota</taxon>
        <taxon>Bacilli</taxon>
        <taxon>Bacillales</taxon>
        <taxon>Paenibacillaceae</taxon>
        <taxon>Paenibacillus</taxon>
        <taxon>environmental samples</taxon>
    </lineage>
</organism>
<evidence type="ECO:0000313" key="2">
    <source>
        <dbReference type="EMBL" id="AIA88610.1"/>
    </source>
</evidence>
<evidence type="ECO:0000259" key="1">
    <source>
        <dbReference type="Pfam" id="PF17829"/>
    </source>
</evidence>
<dbReference type="EMBL" id="KF121325">
    <property type="protein sequence ID" value="AIA88610.1"/>
    <property type="molecule type" value="Genomic_DNA"/>
</dbReference>
<proteinExistence type="predicted"/>
<accession>A0A060C6F4</accession>
<dbReference type="AlphaFoldDB" id="A0A060C6F4"/>
<dbReference type="InterPro" id="IPR041437">
    <property type="entry name" value="GH115_C"/>
</dbReference>
<feature type="domain" description="Gylcosyl hydrolase 115 C-terminal" evidence="1">
    <location>
        <begin position="7"/>
        <end position="88"/>
    </location>
</feature>